<protein>
    <submittedName>
        <fullName evidence="1">Uncharacterized protein</fullName>
    </submittedName>
</protein>
<reference evidence="1 2" key="1">
    <citation type="journal article" date="2014" name="Curr. Biol.">
        <title>The genome of the clonal raider ant Cerapachys biroi.</title>
        <authorList>
            <person name="Oxley P.R."/>
            <person name="Ji L."/>
            <person name="Fetter-Pruneda I."/>
            <person name="McKenzie S.K."/>
            <person name="Li C."/>
            <person name="Hu H."/>
            <person name="Zhang G."/>
            <person name="Kronauer D.J."/>
        </authorList>
    </citation>
    <scope>NUCLEOTIDE SEQUENCE [LARGE SCALE GENOMIC DNA]</scope>
</reference>
<organism evidence="1 2">
    <name type="scientific">Ooceraea biroi</name>
    <name type="common">Clonal raider ant</name>
    <name type="synonym">Cerapachys biroi</name>
    <dbReference type="NCBI Taxonomy" id="2015173"/>
    <lineage>
        <taxon>Eukaryota</taxon>
        <taxon>Metazoa</taxon>
        <taxon>Ecdysozoa</taxon>
        <taxon>Arthropoda</taxon>
        <taxon>Hexapoda</taxon>
        <taxon>Insecta</taxon>
        <taxon>Pterygota</taxon>
        <taxon>Neoptera</taxon>
        <taxon>Endopterygota</taxon>
        <taxon>Hymenoptera</taxon>
        <taxon>Apocrita</taxon>
        <taxon>Aculeata</taxon>
        <taxon>Formicoidea</taxon>
        <taxon>Formicidae</taxon>
        <taxon>Dorylinae</taxon>
        <taxon>Ooceraea</taxon>
    </lineage>
</organism>
<dbReference type="AlphaFoldDB" id="A0A026VYX5"/>
<evidence type="ECO:0000313" key="2">
    <source>
        <dbReference type="Proteomes" id="UP000053097"/>
    </source>
</evidence>
<name>A0A026VYX5_OOCBI</name>
<accession>A0A026VYX5</accession>
<evidence type="ECO:0000313" key="1">
    <source>
        <dbReference type="EMBL" id="EZA48875.1"/>
    </source>
</evidence>
<dbReference type="Proteomes" id="UP000053097">
    <property type="component" value="Unassembled WGS sequence"/>
</dbReference>
<dbReference type="EMBL" id="KK107566">
    <property type="protein sequence ID" value="EZA48875.1"/>
    <property type="molecule type" value="Genomic_DNA"/>
</dbReference>
<sequence length="69" mass="7984">MVFQLSGLHSSWNGYRVIDFLPKRTTLRVSSHVAVAAFSKNDARILYKIKYRSWEKFVRSPSRPLRGGT</sequence>
<gene>
    <name evidence="1" type="ORF">X777_12917</name>
</gene>
<proteinExistence type="predicted"/>
<keyword evidence="2" id="KW-1185">Reference proteome</keyword>